<proteinExistence type="predicted"/>
<evidence type="ECO:0000313" key="3">
    <source>
        <dbReference type="Proteomes" id="UP000270094"/>
    </source>
</evidence>
<accession>A0A3P7JBX5</accession>
<name>A0A3P7JBX5_STRVU</name>
<dbReference type="EMBL" id="UYYB01101283">
    <property type="protein sequence ID" value="VDM78203.1"/>
    <property type="molecule type" value="Genomic_DNA"/>
</dbReference>
<reference evidence="2 3" key="1">
    <citation type="submission" date="2018-11" db="EMBL/GenBank/DDBJ databases">
        <authorList>
            <consortium name="Pathogen Informatics"/>
        </authorList>
    </citation>
    <scope>NUCLEOTIDE SEQUENCE [LARGE SCALE GENOMIC DNA]</scope>
</reference>
<keyword evidence="3" id="KW-1185">Reference proteome</keyword>
<gene>
    <name evidence="2" type="ORF">SVUK_LOCUS13201</name>
</gene>
<dbReference type="OrthoDB" id="5844639at2759"/>
<sequence>MRKPRPISTQNGHVNHAMSSSADGSIYATADGYETPITHVYREQKPQQRIIGDVILAVRNSPPNEADHYGFKPRNGNGVSLLFCCST</sequence>
<protein>
    <submittedName>
        <fullName evidence="2">Uncharacterized protein</fullName>
    </submittedName>
</protein>
<evidence type="ECO:0000313" key="2">
    <source>
        <dbReference type="EMBL" id="VDM78203.1"/>
    </source>
</evidence>
<dbReference type="AlphaFoldDB" id="A0A3P7JBX5"/>
<feature type="region of interest" description="Disordered" evidence="1">
    <location>
        <begin position="1"/>
        <end position="21"/>
    </location>
</feature>
<organism evidence="2 3">
    <name type="scientific">Strongylus vulgaris</name>
    <name type="common">Blood worm</name>
    <dbReference type="NCBI Taxonomy" id="40348"/>
    <lineage>
        <taxon>Eukaryota</taxon>
        <taxon>Metazoa</taxon>
        <taxon>Ecdysozoa</taxon>
        <taxon>Nematoda</taxon>
        <taxon>Chromadorea</taxon>
        <taxon>Rhabditida</taxon>
        <taxon>Rhabditina</taxon>
        <taxon>Rhabditomorpha</taxon>
        <taxon>Strongyloidea</taxon>
        <taxon>Strongylidae</taxon>
        <taxon>Strongylus</taxon>
    </lineage>
</organism>
<dbReference type="Proteomes" id="UP000270094">
    <property type="component" value="Unassembled WGS sequence"/>
</dbReference>
<feature type="compositionally biased region" description="Polar residues" evidence="1">
    <location>
        <begin position="7"/>
        <end position="21"/>
    </location>
</feature>
<evidence type="ECO:0000256" key="1">
    <source>
        <dbReference type="SAM" id="MobiDB-lite"/>
    </source>
</evidence>